<proteinExistence type="predicted"/>
<accession>A0A2M9YBR8</accession>
<gene>
    <name evidence="1" type="ORF">CH362_11225</name>
</gene>
<keyword evidence="2" id="KW-1185">Reference proteome</keyword>
<evidence type="ECO:0000313" key="2">
    <source>
        <dbReference type="Proteomes" id="UP000231926"/>
    </source>
</evidence>
<protein>
    <submittedName>
        <fullName evidence="1">Uncharacterized protein</fullName>
    </submittedName>
</protein>
<evidence type="ECO:0000313" key="1">
    <source>
        <dbReference type="EMBL" id="PJZ49005.1"/>
    </source>
</evidence>
<reference evidence="1 2" key="1">
    <citation type="submission" date="2017-07" db="EMBL/GenBank/DDBJ databases">
        <title>Leptospira spp. isolated from tropical soils.</title>
        <authorList>
            <person name="Thibeaux R."/>
            <person name="Iraola G."/>
            <person name="Ferres I."/>
            <person name="Bierque E."/>
            <person name="Girault D."/>
            <person name="Soupe-Gilbert M.-E."/>
            <person name="Picardeau M."/>
            <person name="Goarant C."/>
        </authorList>
    </citation>
    <scope>NUCLEOTIDE SEQUENCE [LARGE SCALE GENOMIC DNA]</scope>
    <source>
        <strain evidence="1 2">FH4-C-A2</strain>
    </source>
</reference>
<dbReference type="Proteomes" id="UP000231926">
    <property type="component" value="Unassembled WGS sequence"/>
</dbReference>
<sequence length="222" mass="26692">MKDRMLLILLISICAIHLFCISESPDGWRPKEFHQNYLKFEVKNYKNRKAYEPDWVFFQHNTFGFGVTWFDPNVHFPYSKNDRIPRSINPPEDRYINKKDDLSKSKIDQILFGDRRMSFAYDCEYWMPLPPGKNKFRFHISDFEDTRERMVEREFDLHEDDSVRMKVVPIFDKKTGEKLYQPQWTGTEKVFDGWARGYEFEFEIVQNRPGEPEPSCNLGFDS</sequence>
<dbReference type="EMBL" id="NPDR01000004">
    <property type="protein sequence ID" value="PJZ49005.1"/>
    <property type="molecule type" value="Genomic_DNA"/>
</dbReference>
<name>A0A2M9YBR8_9LEPT</name>
<comment type="caution">
    <text evidence="1">The sequence shown here is derived from an EMBL/GenBank/DDBJ whole genome shotgun (WGS) entry which is preliminary data.</text>
</comment>
<dbReference type="AlphaFoldDB" id="A0A2M9YBR8"/>
<organism evidence="1 2">
    <name type="scientific">Leptospira saintgironsiae</name>
    <dbReference type="NCBI Taxonomy" id="2023183"/>
    <lineage>
        <taxon>Bacteria</taxon>
        <taxon>Pseudomonadati</taxon>
        <taxon>Spirochaetota</taxon>
        <taxon>Spirochaetia</taxon>
        <taxon>Leptospirales</taxon>
        <taxon>Leptospiraceae</taxon>
        <taxon>Leptospira</taxon>
    </lineage>
</organism>